<name>A0ABN3E7I0_9MICO</name>
<dbReference type="InterPro" id="IPR000515">
    <property type="entry name" value="MetI-like"/>
</dbReference>
<keyword evidence="3" id="KW-1003">Cell membrane</keyword>
<evidence type="ECO:0000256" key="6">
    <source>
        <dbReference type="ARBA" id="ARBA00023136"/>
    </source>
</evidence>
<evidence type="ECO:0000256" key="3">
    <source>
        <dbReference type="ARBA" id="ARBA00022475"/>
    </source>
</evidence>
<comment type="caution">
    <text evidence="9">The sequence shown here is derived from an EMBL/GenBank/DDBJ whole genome shotgun (WGS) entry which is preliminary data.</text>
</comment>
<organism evidence="9 10">
    <name type="scientific">Herbiconiux moechotypicola</name>
    <dbReference type="NCBI Taxonomy" id="637393"/>
    <lineage>
        <taxon>Bacteria</taxon>
        <taxon>Bacillati</taxon>
        <taxon>Actinomycetota</taxon>
        <taxon>Actinomycetes</taxon>
        <taxon>Micrococcales</taxon>
        <taxon>Microbacteriaceae</taxon>
        <taxon>Herbiconiux</taxon>
    </lineage>
</organism>
<feature type="transmembrane region" description="Helical" evidence="7">
    <location>
        <begin position="259"/>
        <end position="281"/>
    </location>
</feature>
<dbReference type="RefSeq" id="WP_259481670.1">
    <property type="nucleotide sequence ID" value="NZ_BAAAQY010000017.1"/>
</dbReference>
<keyword evidence="5 7" id="KW-1133">Transmembrane helix</keyword>
<accession>A0ABN3E7I0</accession>
<evidence type="ECO:0000259" key="8">
    <source>
        <dbReference type="PROSITE" id="PS50928"/>
    </source>
</evidence>
<dbReference type="InterPro" id="IPR051393">
    <property type="entry name" value="ABC_transporter_permease"/>
</dbReference>
<dbReference type="EMBL" id="BAAAQY010000017">
    <property type="protein sequence ID" value="GAA2250000.1"/>
    <property type="molecule type" value="Genomic_DNA"/>
</dbReference>
<dbReference type="SUPFAM" id="SSF161098">
    <property type="entry name" value="MetI-like"/>
    <property type="match status" value="1"/>
</dbReference>
<gene>
    <name evidence="9" type="ORF">GCM10009851_39470</name>
</gene>
<protein>
    <submittedName>
        <fullName evidence="9">Sugar ABC transporter permease</fullName>
    </submittedName>
</protein>
<dbReference type="Gene3D" id="1.10.3720.10">
    <property type="entry name" value="MetI-like"/>
    <property type="match status" value="1"/>
</dbReference>
<comment type="subcellular location">
    <subcellularLocation>
        <location evidence="1 7">Cell membrane</location>
        <topology evidence="1 7">Multi-pass membrane protein</topology>
    </subcellularLocation>
</comment>
<dbReference type="PANTHER" id="PTHR30193">
    <property type="entry name" value="ABC TRANSPORTER PERMEASE PROTEIN"/>
    <property type="match status" value="1"/>
</dbReference>
<keyword evidence="6 7" id="KW-0472">Membrane</keyword>
<sequence length="291" mass="31699">MNRSVALLKLVFLTPAVVGLGVFAFVPIVASVVLSLFHWDLLSAPTFAGADNYAALVQDASLWSSLVNTLGYVVIGVIAQIAISLGLALLVDSLRWRWVKAATRSVFFFPLVLSAASVSIFMKYFFDENFGVVNWFLSVLGVPAVPWFTSPVGAYALVIIVYVWQNVGFTFLLFLGGLAQIPEDVREAAMLDGAGPWQRFRSVTMPLLSPTTLTASVMAIISGFQIFEQPFVLTAGGPGDSTQSMVMSIYEKGFRDLDFGSASAIGVVLLLIILLVTAVQFRLSRRFVFYQ</sequence>
<keyword evidence="2 7" id="KW-0813">Transport</keyword>
<keyword evidence="10" id="KW-1185">Reference proteome</keyword>
<feature type="transmembrane region" description="Helical" evidence="7">
    <location>
        <begin position="207"/>
        <end position="227"/>
    </location>
</feature>
<dbReference type="Proteomes" id="UP001500929">
    <property type="component" value="Unassembled WGS sequence"/>
</dbReference>
<evidence type="ECO:0000256" key="2">
    <source>
        <dbReference type="ARBA" id="ARBA00022448"/>
    </source>
</evidence>
<feature type="transmembrane region" description="Helical" evidence="7">
    <location>
        <begin position="12"/>
        <end position="37"/>
    </location>
</feature>
<evidence type="ECO:0000256" key="1">
    <source>
        <dbReference type="ARBA" id="ARBA00004651"/>
    </source>
</evidence>
<feature type="domain" description="ABC transmembrane type-1" evidence="8">
    <location>
        <begin position="66"/>
        <end position="280"/>
    </location>
</feature>
<reference evidence="9 10" key="1">
    <citation type="journal article" date="2019" name="Int. J. Syst. Evol. Microbiol.">
        <title>The Global Catalogue of Microorganisms (GCM) 10K type strain sequencing project: providing services to taxonomists for standard genome sequencing and annotation.</title>
        <authorList>
            <consortium name="The Broad Institute Genomics Platform"/>
            <consortium name="The Broad Institute Genome Sequencing Center for Infectious Disease"/>
            <person name="Wu L."/>
            <person name="Ma J."/>
        </authorList>
    </citation>
    <scope>NUCLEOTIDE SEQUENCE [LARGE SCALE GENOMIC DNA]</scope>
    <source>
        <strain evidence="9 10">JCM 16117</strain>
    </source>
</reference>
<dbReference type="CDD" id="cd06261">
    <property type="entry name" value="TM_PBP2"/>
    <property type="match status" value="1"/>
</dbReference>
<keyword evidence="4 7" id="KW-0812">Transmembrane</keyword>
<evidence type="ECO:0000313" key="9">
    <source>
        <dbReference type="EMBL" id="GAA2250000.1"/>
    </source>
</evidence>
<feature type="transmembrane region" description="Helical" evidence="7">
    <location>
        <begin position="106"/>
        <end position="126"/>
    </location>
</feature>
<dbReference type="PROSITE" id="PS50928">
    <property type="entry name" value="ABC_TM1"/>
    <property type="match status" value="1"/>
</dbReference>
<evidence type="ECO:0000313" key="10">
    <source>
        <dbReference type="Proteomes" id="UP001500929"/>
    </source>
</evidence>
<comment type="similarity">
    <text evidence="7">Belongs to the binding-protein-dependent transport system permease family.</text>
</comment>
<dbReference type="Pfam" id="PF00528">
    <property type="entry name" value="BPD_transp_1"/>
    <property type="match status" value="1"/>
</dbReference>
<dbReference type="PANTHER" id="PTHR30193:SF37">
    <property type="entry name" value="INNER MEMBRANE ABC TRANSPORTER PERMEASE PROTEIN YCJO"/>
    <property type="match status" value="1"/>
</dbReference>
<dbReference type="InterPro" id="IPR035906">
    <property type="entry name" value="MetI-like_sf"/>
</dbReference>
<evidence type="ECO:0000256" key="4">
    <source>
        <dbReference type="ARBA" id="ARBA00022692"/>
    </source>
</evidence>
<feature type="transmembrane region" description="Helical" evidence="7">
    <location>
        <begin position="70"/>
        <end position="94"/>
    </location>
</feature>
<proteinExistence type="inferred from homology"/>
<feature type="transmembrane region" description="Helical" evidence="7">
    <location>
        <begin position="152"/>
        <end position="176"/>
    </location>
</feature>
<evidence type="ECO:0000256" key="5">
    <source>
        <dbReference type="ARBA" id="ARBA00022989"/>
    </source>
</evidence>
<evidence type="ECO:0000256" key="7">
    <source>
        <dbReference type="RuleBase" id="RU363032"/>
    </source>
</evidence>